<evidence type="ECO:0000313" key="3">
    <source>
        <dbReference type="Proteomes" id="UP000034636"/>
    </source>
</evidence>
<keyword evidence="1" id="KW-0175">Coiled coil</keyword>
<sequence>MTIEERLNNIELNQTLLDQRLSDLELKDLDAQISEAEAKLSSLNHRRKQIRNRITQGRESC</sequence>
<dbReference type="AlphaFoldDB" id="A0A0F7J3V3"/>
<evidence type="ECO:0000256" key="1">
    <source>
        <dbReference type="SAM" id="Coils"/>
    </source>
</evidence>
<dbReference type="Proteomes" id="UP000034636">
    <property type="component" value="Chromosome"/>
</dbReference>
<dbReference type="RefSeq" id="WP_046891326.1">
    <property type="nucleotide sequence ID" value="NZ_CP011428.1"/>
</dbReference>
<gene>
    <name evidence="2" type="ORF">SE14_00393</name>
</gene>
<proteinExistence type="predicted"/>
<evidence type="ECO:0000313" key="2">
    <source>
        <dbReference type="EMBL" id="AKH05991.1"/>
    </source>
</evidence>
<protein>
    <submittedName>
        <fullName evidence="2">Uncharacterized protein</fullName>
    </submittedName>
</protein>
<feature type="coiled-coil region" evidence="1">
    <location>
        <begin position="26"/>
        <end position="53"/>
    </location>
</feature>
<accession>A0A0F7J3V3</accession>
<reference evidence="2 3" key="1">
    <citation type="journal article" date="2015" name="Genome Announc.">
        <title>Complete Genome Sequencing of a Multidrug-Resistant and Human-Invasive Salmonella enterica Serovar Typhimurium Strain of the Emerging Sequence Type 213 Genotype.</title>
        <authorList>
            <person name="Calva E."/>
            <person name="Silva C."/>
            <person name="Zaidi M.B."/>
            <person name="Sanchez-Flores A."/>
            <person name="Estrada K."/>
            <person name="Silva G.G."/>
            <person name="Soto-Jimenez L.M."/>
            <person name="Wiesner M."/>
            <person name="Fernandez-Mora M."/>
            <person name="Edwards R.A."/>
            <person name="Vinuesa P."/>
        </authorList>
    </citation>
    <scope>NUCLEOTIDE SEQUENCE [LARGE SCALE GENOMIC DNA]</scope>
    <source>
        <strain evidence="2 3">YU39</strain>
    </source>
</reference>
<name>A0A0F7J3V3_SALTM</name>
<dbReference type="PATRIC" id="fig|59201.158.peg.396"/>
<organism evidence="2 3">
    <name type="scientific">Salmonella typhimurium</name>
    <dbReference type="NCBI Taxonomy" id="90371"/>
    <lineage>
        <taxon>Bacteria</taxon>
        <taxon>Pseudomonadati</taxon>
        <taxon>Pseudomonadota</taxon>
        <taxon>Gammaproteobacteria</taxon>
        <taxon>Enterobacterales</taxon>
        <taxon>Enterobacteriaceae</taxon>
        <taxon>Salmonella</taxon>
    </lineage>
</organism>
<dbReference type="EMBL" id="CP011428">
    <property type="protein sequence ID" value="AKH05991.1"/>
    <property type="molecule type" value="Genomic_DNA"/>
</dbReference>